<evidence type="ECO:0000313" key="1">
    <source>
        <dbReference type="EMBL" id="QBK85811.1"/>
    </source>
</evidence>
<protein>
    <submittedName>
        <fullName evidence="1">Uncharacterized protein</fullName>
    </submittedName>
</protein>
<dbReference type="EMBL" id="MK500328">
    <property type="protein sequence ID" value="QBK85811.1"/>
    <property type="molecule type" value="Genomic_DNA"/>
</dbReference>
<name>A0A481YRG3_9VIRU</name>
<accession>A0A481YRG3</accession>
<sequence length="106" mass="12244">MEAFYYKVFLYCGYQSEVYYTITTCFPTNPGFKPPSCPCDEKEYDQEDPVSCNLHFMGYRSYSATDELLEDVTAKFLKKLNSERDNLYECEIIGSNPLTAVKPAKK</sequence>
<organism evidence="1">
    <name type="scientific">Marseillevirus LCMAC101</name>
    <dbReference type="NCBI Taxonomy" id="2506602"/>
    <lineage>
        <taxon>Viruses</taxon>
        <taxon>Varidnaviria</taxon>
        <taxon>Bamfordvirae</taxon>
        <taxon>Nucleocytoviricota</taxon>
        <taxon>Megaviricetes</taxon>
        <taxon>Pimascovirales</taxon>
        <taxon>Pimascovirales incertae sedis</taxon>
        <taxon>Marseilleviridae</taxon>
    </lineage>
</organism>
<gene>
    <name evidence="1" type="ORF">LCMAC101_04060</name>
</gene>
<reference evidence="1" key="1">
    <citation type="journal article" date="2019" name="MBio">
        <title>Virus Genomes from Deep Sea Sediments Expand the Ocean Megavirome and Support Independent Origins of Viral Gigantism.</title>
        <authorList>
            <person name="Backstrom D."/>
            <person name="Yutin N."/>
            <person name="Jorgensen S.L."/>
            <person name="Dharamshi J."/>
            <person name="Homa F."/>
            <person name="Zaremba-Niedwiedzka K."/>
            <person name="Spang A."/>
            <person name="Wolf Y.I."/>
            <person name="Koonin E.V."/>
            <person name="Ettema T.J."/>
        </authorList>
    </citation>
    <scope>NUCLEOTIDE SEQUENCE</scope>
</reference>
<proteinExistence type="predicted"/>